<dbReference type="PROSITE" id="PS51318">
    <property type="entry name" value="TAT"/>
    <property type="match status" value="1"/>
</dbReference>
<dbReference type="PANTHER" id="PTHR47151">
    <property type="entry name" value="LEU/ILE/VAL-BINDING ABC TRANSPORTER SUBUNIT"/>
    <property type="match status" value="1"/>
</dbReference>
<gene>
    <name evidence="5" type="ORF">UFOPK3957_01260</name>
</gene>
<evidence type="ECO:0000313" key="5">
    <source>
        <dbReference type="EMBL" id="CAB4995490.1"/>
    </source>
</evidence>
<dbReference type="Pfam" id="PF13458">
    <property type="entry name" value="Peripla_BP_6"/>
    <property type="match status" value="1"/>
</dbReference>
<evidence type="ECO:0000256" key="3">
    <source>
        <dbReference type="ARBA" id="ARBA00022970"/>
    </source>
</evidence>
<evidence type="ECO:0000256" key="1">
    <source>
        <dbReference type="ARBA" id="ARBA00022448"/>
    </source>
</evidence>
<dbReference type="SUPFAM" id="SSF53822">
    <property type="entry name" value="Periplasmic binding protein-like I"/>
    <property type="match status" value="1"/>
</dbReference>
<dbReference type="AlphaFoldDB" id="A0A6J7NPV0"/>
<keyword evidence="1" id="KW-0813">Transport</keyword>
<dbReference type="Gene3D" id="3.40.50.2300">
    <property type="match status" value="2"/>
</dbReference>
<name>A0A6J7NPV0_9ZZZZ</name>
<accession>A0A6J7NPV0</accession>
<dbReference type="InterPro" id="IPR028081">
    <property type="entry name" value="Leu-bd"/>
</dbReference>
<evidence type="ECO:0000256" key="2">
    <source>
        <dbReference type="ARBA" id="ARBA00022729"/>
    </source>
</evidence>
<dbReference type="InterPro" id="IPR028082">
    <property type="entry name" value="Peripla_BP_I"/>
</dbReference>
<dbReference type="GO" id="GO:0006865">
    <property type="term" value="P:amino acid transport"/>
    <property type="evidence" value="ECO:0007669"/>
    <property type="project" value="UniProtKB-KW"/>
</dbReference>
<keyword evidence="2" id="KW-0732">Signal</keyword>
<sequence length="406" mass="41765">MFRLRRSLATSLIVMTSRRGRLALPAAALALIAGASLTLAPTTAAAPSPIVIAVEGPLTGSQSEVGIDMYRGVKLAADQVNAKGGVLGRQISVIKADDKANPDLALSVAKKAKAAGAVAVIGPYNSSVGLLNLPYYVSNKVVPVQLTSTDDTTGEGVTIQPKNSQISPVETNYMIFGYGYSGCPKVVMLVDPSAYTAGMAARVGKAMMCGDGVPVSQIAITPGQADYTAQVASALALSPNIVYVSTYYPEGSKIATALGAAKSTAKCFMGLANVDPAFVTAAGIPASQACRFSGVPEAAQMPSASAYVTAYKKAFNAQPGVWGTFTYDSANILFAAMTKSKSTDYAAVMKKLLATKGFAGQTGTITIDPKTGNRPNAPVYILKVDKSGAFIVDTSACLKSSCVVPD</sequence>
<organism evidence="5">
    <name type="scientific">freshwater metagenome</name>
    <dbReference type="NCBI Taxonomy" id="449393"/>
    <lineage>
        <taxon>unclassified sequences</taxon>
        <taxon>metagenomes</taxon>
        <taxon>ecological metagenomes</taxon>
    </lineage>
</organism>
<reference evidence="5" key="1">
    <citation type="submission" date="2020-05" db="EMBL/GenBank/DDBJ databases">
        <authorList>
            <person name="Chiriac C."/>
            <person name="Salcher M."/>
            <person name="Ghai R."/>
            <person name="Kavagutti S V."/>
        </authorList>
    </citation>
    <scope>NUCLEOTIDE SEQUENCE</scope>
</reference>
<dbReference type="PANTHER" id="PTHR47151:SF2">
    <property type="entry name" value="AMINO ACID BINDING PROTEIN"/>
    <property type="match status" value="1"/>
</dbReference>
<protein>
    <submittedName>
        <fullName evidence="5">Unannotated protein</fullName>
    </submittedName>
</protein>
<keyword evidence="3" id="KW-0029">Amino-acid transport</keyword>
<proteinExistence type="predicted"/>
<dbReference type="PRINTS" id="PR00337">
    <property type="entry name" value="LEUILEVALBP"/>
</dbReference>
<feature type="domain" description="Leucine-binding protein" evidence="4">
    <location>
        <begin position="49"/>
        <end position="388"/>
    </location>
</feature>
<dbReference type="InterPro" id="IPR000709">
    <property type="entry name" value="Leu_Ile_Val-bd"/>
</dbReference>
<dbReference type="InterPro" id="IPR006311">
    <property type="entry name" value="TAT_signal"/>
</dbReference>
<evidence type="ECO:0000259" key="4">
    <source>
        <dbReference type="Pfam" id="PF13458"/>
    </source>
</evidence>
<dbReference type="EMBL" id="CAFBOM010000221">
    <property type="protein sequence ID" value="CAB4995490.1"/>
    <property type="molecule type" value="Genomic_DNA"/>
</dbReference>
<dbReference type="CDD" id="cd06342">
    <property type="entry name" value="PBP1_ABC_LIVBP-like"/>
    <property type="match status" value="1"/>
</dbReference>